<dbReference type="EMBL" id="WPHM01000020">
    <property type="protein sequence ID" value="MUZ60728.1"/>
    <property type="molecule type" value="Genomic_DNA"/>
</dbReference>
<reference evidence="2 3" key="1">
    <citation type="submission" date="2019-12" db="EMBL/GenBank/DDBJ databases">
        <title>Whole-genome sequencing of Allorhizobium vitis.</title>
        <authorList>
            <person name="Gan H.M."/>
            <person name="Szegedi E."/>
            <person name="Burr T."/>
            <person name="Savka M.A."/>
        </authorList>
    </citation>
    <scope>NUCLEOTIDE SEQUENCE [LARGE SCALE GENOMIC DNA]</scope>
    <source>
        <strain evidence="2 3">CG989</strain>
    </source>
</reference>
<organism evidence="2 3">
    <name type="scientific">Agrobacterium vitis</name>
    <name type="common">Rhizobium vitis</name>
    <dbReference type="NCBI Taxonomy" id="373"/>
    <lineage>
        <taxon>Bacteria</taxon>
        <taxon>Pseudomonadati</taxon>
        <taxon>Pseudomonadota</taxon>
        <taxon>Alphaproteobacteria</taxon>
        <taxon>Hyphomicrobiales</taxon>
        <taxon>Rhizobiaceae</taxon>
        <taxon>Rhizobium/Agrobacterium group</taxon>
        <taxon>Agrobacterium</taxon>
    </lineage>
</organism>
<evidence type="ECO:0000313" key="2">
    <source>
        <dbReference type="EMBL" id="MUZ60728.1"/>
    </source>
</evidence>
<dbReference type="RefSeq" id="WP_156551400.1">
    <property type="nucleotide sequence ID" value="NZ_JABAEJ010000020.1"/>
</dbReference>
<sequence length="356" mass="36573">MALRSDYRAGTISVATGATAVTGSGTAWLTAGFAEGDLLFADGYCGIVGAVTSDTALTLAQPWRGGMLNGAAYRLRYQGDGSRISAQARQLIDLLGNSGNLEALGGLQGLANRLSYFTGSGQMGLTTLTAFARSLLDDADAAAARSTLGAVQQGGGTGQGSNNIIKIGWATDGSGLLAQVDATQMGALWTNAYVEGDPAARRAKLGAQTNLGFTPVQQGGGTGQGGNKIYIGWDGTSLRGQVDYVDIGRIWSDFGSGRQMAATGYQRIPGGPLIQWGSSSNSNYSDYYQPLPVAFTSACWAVAPVADNVMPAANALSITVSQLTKNGFDIRSRVLSAGGALSGHVGTLVHWIAIGD</sequence>
<gene>
    <name evidence="2" type="ORF">GOZ95_25200</name>
</gene>
<comment type="caution">
    <text evidence="2">The sequence shown here is derived from an EMBL/GenBank/DDBJ whole genome shotgun (WGS) entry which is preliminary data.</text>
</comment>
<dbReference type="Proteomes" id="UP000436692">
    <property type="component" value="Unassembled WGS sequence"/>
</dbReference>
<dbReference type="Gene3D" id="2.60.40.3940">
    <property type="match status" value="1"/>
</dbReference>
<accession>A0AAE5AXP8</accession>
<name>A0AAE5AXP8_AGRVI</name>
<protein>
    <recommendedName>
        <fullName evidence="1">Putative tail fiber protein gp53-like C-terminal domain-containing protein</fullName>
    </recommendedName>
</protein>
<dbReference type="InterPro" id="IPR054075">
    <property type="entry name" value="Gp53-like_C"/>
</dbReference>
<evidence type="ECO:0000313" key="3">
    <source>
        <dbReference type="Proteomes" id="UP000436692"/>
    </source>
</evidence>
<proteinExistence type="predicted"/>
<feature type="domain" description="Putative tail fiber protein gp53-like C-terminal" evidence="1">
    <location>
        <begin position="267"/>
        <end position="355"/>
    </location>
</feature>
<dbReference type="Pfam" id="PF21882">
    <property type="entry name" value="Gp53-like_C"/>
    <property type="match status" value="1"/>
</dbReference>
<dbReference type="AlphaFoldDB" id="A0AAE5AXP8"/>
<evidence type="ECO:0000259" key="1">
    <source>
        <dbReference type="Pfam" id="PF21882"/>
    </source>
</evidence>